<evidence type="ECO:0000256" key="1">
    <source>
        <dbReference type="ARBA" id="ARBA00009502"/>
    </source>
</evidence>
<accession>A0A1V9X1Q8</accession>
<proteinExistence type="inferred from homology"/>
<dbReference type="Proteomes" id="UP000192247">
    <property type="component" value="Unassembled WGS sequence"/>
</dbReference>
<dbReference type="GO" id="GO:0045259">
    <property type="term" value="C:proton-transporting ATP synthase complex"/>
    <property type="evidence" value="ECO:0007669"/>
    <property type="project" value="InterPro"/>
</dbReference>
<organism evidence="2 3">
    <name type="scientific">Tropilaelaps mercedesae</name>
    <dbReference type="NCBI Taxonomy" id="418985"/>
    <lineage>
        <taxon>Eukaryota</taxon>
        <taxon>Metazoa</taxon>
        <taxon>Ecdysozoa</taxon>
        <taxon>Arthropoda</taxon>
        <taxon>Chelicerata</taxon>
        <taxon>Arachnida</taxon>
        <taxon>Acari</taxon>
        <taxon>Parasitiformes</taxon>
        <taxon>Mesostigmata</taxon>
        <taxon>Gamasina</taxon>
        <taxon>Dermanyssoidea</taxon>
        <taxon>Laelapidae</taxon>
        <taxon>Tropilaelaps</taxon>
    </lineage>
</organism>
<gene>
    <name evidence="2" type="ORF">BIW11_04791</name>
</gene>
<evidence type="ECO:0000313" key="3">
    <source>
        <dbReference type="Proteomes" id="UP000192247"/>
    </source>
</evidence>
<evidence type="ECO:0000313" key="2">
    <source>
        <dbReference type="EMBL" id="OQR67336.1"/>
    </source>
</evidence>
<keyword evidence="3" id="KW-1185">Reference proteome</keyword>
<comment type="caution">
    <text evidence="2">The sequence shown here is derived from an EMBL/GenBank/DDBJ whole genome shotgun (WGS) entry which is preliminary data.</text>
</comment>
<name>A0A1V9X1Q8_9ACAR</name>
<dbReference type="AlphaFoldDB" id="A0A1V9X1Q8"/>
<dbReference type="InterPro" id="IPR036742">
    <property type="entry name" value="ATP_synth_F1_esu_sf_mt"/>
</dbReference>
<dbReference type="InParanoid" id="A0A1V9X1Q8"/>
<dbReference type="GO" id="GO:0005743">
    <property type="term" value="C:mitochondrial inner membrane"/>
    <property type="evidence" value="ECO:0007669"/>
    <property type="project" value="InterPro"/>
</dbReference>
<dbReference type="EMBL" id="MNPL01029056">
    <property type="protein sequence ID" value="OQR67336.1"/>
    <property type="molecule type" value="Genomic_DNA"/>
</dbReference>
<dbReference type="Gene3D" id="1.10.1620.20">
    <property type="entry name" value="ATP synthase, F1 complex, epsilon subunit superfamily, mitochondrial"/>
    <property type="match status" value="1"/>
</dbReference>
<reference evidence="2 3" key="1">
    <citation type="journal article" date="2017" name="Gigascience">
        <title>Draft genome of the honey bee ectoparasitic mite, Tropilaelaps mercedesae, is shaped by the parasitic life history.</title>
        <authorList>
            <person name="Dong X."/>
            <person name="Armstrong S.D."/>
            <person name="Xia D."/>
            <person name="Makepeace B.L."/>
            <person name="Darby A.C."/>
            <person name="Kadowaki T."/>
        </authorList>
    </citation>
    <scope>NUCLEOTIDE SEQUENCE [LARGE SCALE GENOMIC DNA]</scope>
    <source>
        <strain evidence="2">Wuxi-XJTLU</strain>
    </source>
</reference>
<dbReference type="Pfam" id="PF04627">
    <property type="entry name" value="ATP-synt_Eps"/>
    <property type="match status" value="1"/>
</dbReference>
<comment type="similarity">
    <text evidence="1">Belongs to the eukaryotic ATPase epsilon family.</text>
</comment>
<sequence>MISYLRFSSIAAEAVKACLKKDPKASTVFPSTIKKTEWKDGKPIHWPRICLIPVW</sequence>
<dbReference type="GO" id="GO:0046933">
    <property type="term" value="F:proton-transporting ATP synthase activity, rotational mechanism"/>
    <property type="evidence" value="ECO:0007669"/>
    <property type="project" value="InterPro"/>
</dbReference>
<dbReference type="SUPFAM" id="SSF48690">
    <property type="entry name" value="Epsilon subunit of mitochondrial F1F0-ATP synthase"/>
    <property type="match status" value="1"/>
</dbReference>
<dbReference type="OrthoDB" id="269124at2759"/>
<dbReference type="InterPro" id="IPR006721">
    <property type="entry name" value="ATP_synth_F1_esu_mt"/>
</dbReference>
<protein>
    <recommendedName>
        <fullName evidence="4">ATP synthase subunit epsilon</fullName>
    </recommendedName>
</protein>
<evidence type="ECO:0008006" key="4">
    <source>
        <dbReference type="Google" id="ProtNLM"/>
    </source>
</evidence>